<dbReference type="EMBL" id="JAWWNJ010000162">
    <property type="protein sequence ID" value="KAK6978008.1"/>
    <property type="molecule type" value="Genomic_DNA"/>
</dbReference>
<evidence type="ECO:0000256" key="1">
    <source>
        <dbReference type="SAM" id="MobiDB-lite"/>
    </source>
</evidence>
<accession>A0AAV9ZDJ4</accession>
<keyword evidence="3" id="KW-1185">Reference proteome</keyword>
<evidence type="ECO:0000313" key="2">
    <source>
        <dbReference type="EMBL" id="KAK6978008.1"/>
    </source>
</evidence>
<name>A0AAV9ZDJ4_9AGAR</name>
<evidence type="ECO:0000313" key="3">
    <source>
        <dbReference type="Proteomes" id="UP001362999"/>
    </source>
</evidence>
<dbReference type="AlphaFoldDB" id="A0AAV9ZDJ4"/>
<proteinExistence type="predicted"/>
<reference evidence="2 3" key="1">
    <citation type="journal article" date="2024" name="J Genomics">
        <title>Draft genome sequencing and assembly of Favolaschia claudopus CIRM-BRFM 2984 isolated from oak limbs.</title>
        <authorList>
            <person name="Navarro D."/>
            <person name="Drula E."/>
            <person name="Chaduli D."/>
            <person name="Cazenave R."/>
            <person name="Ahrendt S."/>
            <person name="Wang J."/>
            <person name="Lipzen A."/>
            <person name="Daum C."/>
            <person name="Barry K."/>
            <person name="Grigoriev I.V."/>
            <person name="Favel A."/>
            <person name="Rosso M.N."/>
            <person name="Martin F."/>
        </authorList>
    </citation>
    <scope>NUCLEOTIDE SEQUENCE [LARGE SCALE GENOMIC DNA]</scope>
    <source>
        <strain evidence="2 3">CIRM-BRFM 2984</strain>
    </source>
</reference>
<dbReference type="Proteomes" id="UP001362999">
    <property type="component" value="Unassembled WGS sequence"/>
</dbReference>
<feature type="region of interest" description="Disordered" evidence="1">
    <location>
        <begin position="48"/>
        <end position="77"/>
    </location>
</feature>
<protein>
    <submittedName>
        <fullName evidence="2">Uncharacterized protein</fullName>
    </submittedName>
</protein>
<comment type="caution">
    <text evidence="2">The sequence shown here is derived from an EMBL/GenBank/DDBJ whole genome shotgun (WGS) entry which is preliminary data.</text>
</comment>
<organism evidence="2 3">
    <name type="scientific">Favolaschia claudopus</name>
    <dbReference type="NCBI Taxonomy" id="2862362"/>
    <lineage>
        <taxon>Eukaryota</taxon>
        <taxon>Fungi</taxon>
        <taxon>Dikarya</taxon>
        <taxon>Basidiomycota</taxon>
        <taxon>Agaricomycotina</taxon>
        <taxon>Agaricomycetes</taxon>
        <taxon>Agaricomycetidae</taxon>
        <taxon>Agaricales</taxon>
        <taxon>Marasmiineae</taxon>
        <taxon>Mycenaceae</taxon>
        <taxon>Favolaschia</taxon>
    </lineage>
</organism>
<sequence length="259" mass="27902">MSLWGPISGNHSALEYQSSDVIRPGISLLVMLLIRNVPKPFEIRVPTRRCHDARPGDQEEVAEEDASSPASSQFKGRSAAAAQFRNSLVQPWTCARSSKRRTQSARNESSYAATTSGAVSSKIPCSYPRHAFSIQRDTTQTTSRTHECTFKATSGLWAREAAPTGPDSSRMVLELPNEVLGCSSATPFQCTSDARYGMRRTPLSPPRRTTVCTASFCIVGSHVYGVCPCSGSLAIGYGAGMTRVPVVEALVLIDVAPCI</sequence>
<gene>
    <name evidence="2" type="ORF">R3P38DRAFT_502037</name>
</gene>